<protein>
    <submittedName>
        <fullName evidence="1">Uncharacterized protein</fullName>
    </submittedName>
</protein>
<evidence type="ECO:0000313" key="1">
    <source>
        <dbReference type="EMBL" id="CAH1802334.1"/>
    </source>
</evidence>
<evidence type="ECO:0000313" key="2">
    <source>
        <dbReference type="Proteomes" id="UP000749559"/>
    </source>
</evidence>
<dbReference type="InterPro" id="IPR036465">
    <property type="entry name" value="vWFA_dom_sf"/>
</dbReference>
<dbReference type="AlphaFoldDB" id="A0A8J1TNI1"/>
<comment type="caution">
    <text evidence="1">The sequence shown here is derived from an EMBL/GenBank/DDBJ whole genome shotgun (WGS) entry which is preliminary data.</text>
</comment>
<dbReference type="Gene3D" id="3.40.50.410">
    <property type="entry name" value="von Willebrand factor, type A domain"/>
    <property type="match status" value="1"/>
</dbReference>
<dbReference type="SUPFAM" id="SSF53300">
    <property type="entry name" value="vWA-like"/>
    <property type="match status" value="1"/>
</dbReference>
<dbReference type="InterPro" id="IPR002035">
    <property type="entry name" value="VWF_A"/>
</dbReference>
<reference evidence="1" key="1">
    <citation type="submission" date="2022-03" db="EMBL/GenBank/DDBJ databases">
        <authorList>
            <person name="Martin C."/>
        </authorList>
    </citation>
    <scope>NUCLEOTIDE SEQUENCE</scope>
</reference>
<dbReference type="PROSITE" id="PS50234">
    <property type="entry name" value="VWFA"/>
    <property type="match status" value="1"/>
</dbReference>
<gene>
    <name evidence="1" type="ORF">OFUS_LOCUS26024</name>
</gene>
<accession>A0A8J1TNI1</accession>
<dbReference type="EMBL" id="CAIIXF020000012">
    <property type="protein sequence ID" value="CAH1802334.1"/>
    <property type="molecule type" value="Genomic_DNA"/>
</dbReference>
<organism evidence="1 2">
    <name type="scientific">Owenia fusiformis</name>
    <name type="common">Polychaete worm</name>
    <dbReference type="NCBI Taxonomy" id="6347"/>
    <lineage>
        <taxon>Eukaryota</taxon>
        <taxon>Metazoa</taxon>
        <taxon>Spiralia</taxon>
        <taxon>Lophotrochozoa</taxon>
        <taxon>Annelida</taxon>
        <taxon>Polychaeta</taxon>
        <taxon>Sedentaria</taxon>
        <taxon>Canalipalpata</taxon>
        <taxon>Sabellida</taxon>
        <taxon>Oweniida</taxon>
        <taxon>Oweniidae</taxon>
        <taxon>Owenia</taxon>
    </lineage>
</organism>
<proteinExistence type="predicted"/>
<dbReference type="Proteomes" id="UP000749559">
    <property type="component" value="Unassembled WGS sequence"/>
</dbReference>
<sequence>MTQSWRQKRQLLHGHPGQIKVCADIVFMLDFSCSVPRKDRIKGILLIDQLSERLIINTTSGAWFGVVPFARKAIREHVWRFPPANKKDQNLHRFLDSYKIYQACTTRIRFAFQFANQAFFKEPNDRNDDEYKDLIIVVGDGRTSRPSIEKKLGRDYANALTREHGIQIVWVKTNTVLVNRKKIVSNPDALKTAIAGGDAEIADIVPDPSLRFSLDEERERLNNNEVIEGILLYIRDNFKCNL</sequence>
<keyword evidence="2" id="KW-1185">Reference proteome</keyword>
<name>A0A8J1TNI1_OWEFU</name>
<dbReference type="Pfam" id="PF00092">
    <property type="entry name" value="VWA"/>
    <property type="match status" value="1"/>
</dbReference>